<dbReference type="GO" id="GO:0070818">
    <property type="term" value="F:protoporphyrinogen oxidase activity"/>
    <property type="evidence" value="ECO:0007669"/>
    <property type="project" value="UniProtKB-UniRule"/>
</dbReference>
<evidence type="ECO:0000256" key="15">
    <source>
        <dbReference type="SAM" id="Phobius"/>
    </source>
</evidence>
<evidence type="ECO:0000256" key="4">
    <source>
        <dbReference type="ARBA" id="ARBA00017504"/>
    </source>
</evidence>
<dbReference type="EC" id="1.3.99.-" evidence="14"/>
<evidence type="ECO:0000313" key="17">
    <source>
        <dbReference type="Proteomes" id="UP000736856"/>
    </source>
</evidence>
<evidence type="ECO:0000256" key="14">
    <source>
        <dbReference type="PIRNR" id="PIRNR004638"/>
    </source>
</evidence>
<feature type="transmembrane region" description="Helical" evidence="15">
    <location>
        <begin position="12"/>
        <end position="31"/>
    </location>
</feature>
<evidence type="ECO:0000256" key="8">
    <source>
        <dbReference type="ARBA" id="ARBA00022723"/>
    </source>
</evidence>
<sequence length="174" mass="20466">MKILVLDSLGKKIQGIGFIVLFTFLFSFIVFSSQFYLLIKGIHIISVIYWISGLIYLPRILAYHSSAIPGTNQYKDYEIMEKRLLNFIMNPAMILSWMSGLYMMGITLHNPMEWLRIKMIFIFILSVFHVYLAFSAIDFKENKQRHGPIYFKIISQIPIISMIFAVYFSVRKHF</sequence>
<proteinExistence type="inferred from homology"/>
<comment type="subcellular location">
    <subcellularLocation>
        <location evidence="1">Cell membrane</location>
        <topology evidence="1">Multi-pass membrane protein</topology>
    </subcellularLocation>
</comment>
<evidence type="ECO:0000256" key="9">
    <source>
        <dbReference type="ARBA" id="ARBA00022989"/>
    </source>
</evidence>
<feature type="transmembrane region" description="Helical" evidence="15">
    <location>
        <begin position="37"/>
        <end position="57"/>
    </location>
</feature>
<feature type="transmembrane region" description="Helical" evidence="15">
    <location>
        <begin position="84"/>
        <end position="105"/>
    </location>
</feature>
<name>A0A937AC11_9HYPH</name>
<gene>
    <name evidence="16" type="ORF">EU981_01325</name>
</gene>
<feature type="transmembrane region" description="Helical" evidence="15">
    <location>
        <begin position="149"/>
        <end position="170"/>
    </location>
</feature>
<keyword evidence="5 14" id="KW-1003">Cell membrane</keyword>
<keyword evidence="11 14" id="KW-0408">Iron</keyword>
<comment type="pathway">
    <text evidence="2 14">Porphyrin-containing compound metabolism; protoporphyrin-IX biosynthesis; protoporphyrin-IX from protoporphyrinogen-IX: step 1/1.</text>
</comment>
<evidence type="ECO:0000256" key="10">
    <source>
        <dbReference type="ARBA" id="ARBA00023002"/>
    </source>
</evidence>
<keyword evidence="6 14" id="KW-0349">Heme</keyword>
<evidence type="ECO:0000256" key="12">
    <source>
        <dbReference type="ARBA" id="ARBA00023136"/>
    </source>
</evidence>
<feature type="transmembrane region" description="Helical" evidence="15">
    <location>
        <begin position="117"/>
        <end position="137"/>
    </location>
</feature>
<keyword evidence="9 15" id="KW-1133">Transmembrane helix</keyword>
<dbReference type="InterPro" id="IPR005265">
    <property type="entry name" value="HemJ-like"/>
</dbReference>
<evidence type="ECO:0000256" key="1">
    <source>
        <dbReference type="ARBA" id="ARBA00004651"/>
    </source>
</evidence>
<dbReference type="AlphaFoldDB" id="A0A937AC11"/>
<evidence type="ECO:0000256" key="11">
    <source>
        <dbReference type="ARBA" id="ARBA00023004"/>
    </source>
</evidence>
<evidence type="ECO:0000313" key="16">
    <source>
        <dbReference type="EMBL" id="MBL0848733.1"/>
    </source>
</evidence>
<keyword evidence="12 14" id="KW-0472">Membrane</keyword>
<dbReference type="PANTHER" id="PTHR40255">
    <property type="entry name" value="UPF0093 MEMBRANE PROTEIN SLR1790"/>
    <property type="match status" value="1"/>
</dbReference>
<evidence type="ECO:0000256" key="13">
    <source>
        <dbReference type="ARBA" id="ARBA00048390"/>
    </source>
</evidence>
<evidence type="ECO:0000256" key="7">
    <source>
        <dbReference type="ARBA" id="ARBA00022692"/>
    </source>
</evidence>
<keyword evidence="7 15" id="KW-0812">Transmembrane</keyword>
<evidence type="ECO:0000256" key="3">
    <source>
        <dbReference type="ARBA" id="ARBA00006501"/>
    </source>
</evidence>
<accession>A0A937AC11</accession>
<dbReference type="PANTHER" id="PTHR40255:SF1">
    <property type="entry name" value="PROTOPORPHYRINOGEN IX OXIDASE"/>
    <property type="match status" value="1"/>
</dbReference>
<evidence type="ECO:0000256" key="5">
    <source>
        <dbReference type="ARBA" id="ARBA00022475"/>
    </source>
</evidence>
<evidence type="ECO:0000256" key="2">
    <source>
        <dbReference type="ARBA" id="ARBA00005073"/>
    </source>
</evidence>
<comment type="catalytic activity">
    <reaction evidence="13 14">
        <text>protoporphyrinogen IX + 3 A = protoporphyrin IX + 3 AH2</text>
        <dbReference type="Rhea" id="RHEA:62000"/>
        <dbReference type="ChEBI" id="CHEBI:13193"/>
        <dbReference type="ChEBI" id="CHEBI:17499"/>
        <dbReference type="ChEBI" id="CHEBI:57306"/>
        <dbReference type="ChEBI" id="CHEBI:57307"/>
    </reaction>
</comment>
<reference evidence="16" key="1">
    <citation type="submission" date="2019-02" db="EMBL/GenBank/DDBJ databases">
        <title>A novel Candidatus Liberibacter species associated with the New Zealand native fuchsia psyllid, Ctenarytaina fuchsiae.</title>
        <authorList>
            <person name="Thompson S.M."/>
            <person name="Jorgensen N."/>
            <person name="David C."/>
            <person name="Bulman S.R."/>
            <person name="Smith G.R."/>
        </authorList>
    </citation>
    <scope>NUCLEOTIDE SEQUENCE</scope>
    <source>
        <strain evidence="16">Oxford</strain>
    </source>
</reference>
<comment type="function">
    <text evidence="14">Catalyzes the oxidation of protoporphyrinogen IX to protoporphyrin IX.</text>
</comment>
<dbReference type="PIRSF" id="PIRSF004638">
    <property type="entry name" value="UCP004638"/>
    <property type="match status" value="1"/>
</dbReference>
<organism evidence="16 17">
    <name type="scientific">Candidatus Liberibacter ctenarytainae</name>
    <dbReference type="NCBI Taxonomy" id="2020335"/>
    <lineage>
        <taxon>Bacteria</taxon>
        <taxon>Pseudomonadati</taxon>
        <taxon>Pseudomonadota</taxon>
        <taxon>Alphaproteobacteria</taxon>
        <taxon>Hyphomicrobiales</taxon>
        <taxon>Rhizobiaceae</taxon>
        <taxon>Liberibacter</taxon>
    </lineage>
</organism>
<protein>
    <recommendedName>
        <fullName evidence="4 14">Protoporphyrinogen IX oxidase</fullName>
        <ecNumber evidence="14">1.3.99.-</ecNumber>
    </recommendedName>
</protein>
<dbReference type="EMBL" id="SEOL01000001">
    <property type="protein sequence ID" value="MBL0848733.1"/>
    <property type="molecule type" value="Genomic_DNA"/>
</dbReference>
<comment type="caution">
    <text evidence="16">The sequence shown here is derived from an EMBL/GenBank/DDBJ whole genome shotgun (WGS) entry which is preliminary data.</text>
</comment>
<comment type="similarity">
    <text evidence="3 14">Belongs to the HemJ family.</text>
</comment>
<evidence type="ECO:0000256" key="6">
    <source>
        <dbReference type="ARBA" id="ARBA00022617"/>
    </source>
</evidence>
<dbReference type="Proteomes" id="UP000736856">
    <property type="component" value="Unassembled WGS sequence"/>
</dbReference>
<keyword evidence="10" id="KW-0560">Oxidoreductase</keyword>
<dbReference type="GO" id="GO:0005886">
    <property type="term" value="C:plasma membrane"/>
    <property type="evidence" value="ECO:0007669"/>
    <property type="project" value="UniProtKB-SubCell"/>
</dbReference>
<dbReference type="Pfam" id="PF03653">
    <property type="entry name" value="UPF0093"/>
    <property type="match status" value="1"/>
</dbReference>
<dbReference type="GO" id="GO:0046872">
    <property type="term" value="F:metal ion binding"/>
    <property type="evidence" value="ECO:0007669"/>
    <property type="project" value="UniProtKB-UniRule"/>
</dbReference>
<keyword evidence="8 14" id="KW-0479">Metal-binding</keyword>
<comment type="cofactor">
    <cofactor evidence="14">
        <name>heme b</name>
        <dbReference type="ChEBI" id="CHEBI:60344"/>
    </cofactor>
    <text evidence="14">Binds 1 heme b (iron(II)-protoporphyrin IX) group per subunit.</text>
</comment>
<dbReference type="GO" id="GO:0006782">
    <property type="term" value="P:protoporphyrinogen IX biosynthetic process"/>
    <property type="evidence" value="ECO:0007669"/>
    <property type="project" value="UniProtKB-UniRule"/>
</dbReference>